<dbReference type="Proteomes" id="UP001465976">
    <property type="component" value="Unassembled WGS sequence"/>
</dbReference>
<evidence type="ECO:0000313" key="2">
    <source>
        <dbReference type="Proteomes" id="UP001465976"/>
    </source>
</evidence>
<accession>A0ABR3ETE5</accession>
<gene>
    <name evidence="1" type="ORF">V5O48_015856</name>
</gene>
<keyword evidence="2" id="KW-1185">Reference proteome</keyword>
<dbReference type="EMBL" id="JBAHYK010001992">
    <property type="protein sequence ID" value="KAL0566162.1"/>
    <property type="molecule type" value="Genomic_DNA"/>
</dbReference>
<protein>
    <submittedName>
        <fullName evidence="1">Uncharacterized protein</fullName>
    </submittedName>
</protein>
<proteinExistence type="predicted"/>
<reference evidence="1 2" key="1">
    <citation type="submission" date="2024-02" db="EMBL/GenBank/DDBJ databases">
        <title>A draft genome for the cacao thread blight pathogen Marasmius crinis-equi.</title>
        <authorList>
            <person name="Cohen S.P."/>
            <person name="Baruah I.K."/>
            <person name="Amoako-Attah I."/>
            <person name="Bukari Y."/>
            <person name="Meinhardt L.W."/>
            <person name="Bailey B.A."/>
        </authorList>
    </citation>
    <scope>NUCLEOTIDE SEQUENCE [LARGE SCALE GENOMIC DNA]</scope>
    <source>
        <strain evidence="1 2">GH-76</strain>
    </source>
</reference>
<sequence>MTNNDEDDPSPKLLPLYLLFSTIETHSTILGFYAPHNSILQDQFPLESNAVYITTVGRIRQIAALAKKTLAVPTDFKACVLVQASKSCRRSRQDL</sequence>
<comment type="caution">
    <text evidence="1">The sequence shown here is derived from an EMBL/GenBank/DDBJ whole genome shotgun (WGS) entry which is preliminary data.</text>
</comment>
<name>A0ABR3ETE5_9AGAR</name>
<evidence type="ECO:0000313" key="1">
    <source>
        <dbReference type="EMBL" id="KAL0566162.1"/>
    </source>
</evidence>
<organism evidence="1 2">
    <name type="scientific">Marasmius crinis-equi</name>
    <dbReference type="NCBI Taxonomy" id="585013"/>
    <lineage>
        <taxon>Eukaryota</taxon>
        <taxon>Fungi</taxon>
        <taxon>Dikarya</taxon>
        <taxon>Basidiomycota</taxon>
        <taxon>Agaricomycotina</taxon>
        <taxon>Agaricomycetes</taxon>
        <taxon>Agaricomycetidae</taxon>
        <taxon>Agaricales</taxon>
        <taxon>Marasmiineae</taxon>
        <taxon>Marasmiaceae</taxon>
        <taxon>Marasmius</taxon>
    </lineage>
</organism>